<accession>A0A2K0TH65</accession>
<comment type="caution">
    <text evidence="2">The sequence shown here is derived from an EMBL/GenBank/DDBJ whole genome shotgun (WGS) entry which is preliminary data.</text>
</comment>
<name>A0A2K0TH65_9HYPO</name>
<dbReference type="InterPro" id="IPR047121">
    <property type="entry name" value="YjiB-like"/>
</dbReference>
<evidence type="ECO:0000313" key="2">
    <source>
        <dbReference type="EMBL" id="PNP44868.1"/>
    </source>
</evidence>
<organism evidence="2 3">
    <name type="scientific">Trichoderma gamsii</name>
    <dbReference type="NCBI Taxonomy" id="398673"/>
    <lineage>
        <taxon>Eukaryota</taxon>
        <taxon>Fungi</taxon>
        <taxon>Dikarya</taxon>
        <taxon>Ascomycota</taxon>
        <taxon>Pezizomycotina</taxon>
        <taxon>Sordariomycetes</taxon>
        <taxon>Hypocreomycetidae</taxon>
        <taxon>Hypocreales</taxon>
        <taxon>Hypocreaceae</taxon>
        <taxon>Trichoderma</taxon>
    </lineage>
</organism>
<dbReference type="CDD" id="cd02219">
    <property type="entry name" value="cupin_YjlB-like"/>
    <property type="match status" value="1"/>
</dbReference>
<gene>
    <name evidence="2" type="ORF">TGAMA5MH_03281</name>
</gene>
<sequence length="184" mass="20295">MDPPGSYLTPLSKLRISKHQIPAHNLIPNSSLHSKPVIIYHSAFVPADASADRIESHVCKIGVVTPQWRYTMYDTTHFHSTTHEVLCVTAGRARLCFGGEHNPGRVESVVGRGDVIVVPAGVGHRLLDDMDGDHFLMVGCYPNGANWDMCYGSQDEESKISNIKNLPWFSKDPIYGDQGPVLNT</sequence>
<dbReference type="Gene3D" id="2.60.120.10">
    <property type="entry name" value="Jelly Rolls"/>
    <property type="match status" value="1"/>
</dbReference>
<evidence type="ECO:0000259" key="1">
    <source>
        <dbReference type="Pfam" id="PF00190"/>
    </source>
</evidence>
<reference evidence="2 3" key="1">
    <citation type="submission" date="2017-02" db="EMBL/GenBank/DDBJ databases">
        <title>Genomes of Trichoderma spp. with biocontrol activity.</title>
        <authorList>
            <person name="Gardiner D."/>
            <person name="Kazan K."/>
            <person name="Vos C."/>
            <person name="Harvey P."/>
        </authorList>
    </citation>
    <scope>NUCLEOTIDE SEQUENCE [LARGE SCALE GENOMIC DNA]</scope>
    <source>
        <strain evidence="2 3">A5MH</strain>
    </source>
</reference>
<dbReference type="PIRSF" id="PIRSF019307">
    <property type="entry name" value="UCP019307"/>
    <property type="match status" value="1"/>
</dbReference>
<dbReference type="PANTHER" id="PTHR36448:SF3">
    <property type="entry name" value="CUPIN TYPE-2 DOMAIN-CONTAINING PROTEIN"/>
    <property type="match status" value="1"/>
</dbReference>
<feature type="domain" description="Cupin type-1" evidence="1">
    <location>
        <begin position="77"/>
        <end position="125"/>
    </location>
</feature>
<dbReference type="InterPro" id="IPR014710">
    <property type="entry name" value="RmlC-like_jellyroll"/>
</dbReference>
<proteinExistence type="predicted"/>
<dbReference type="OrthoDB" id="2589563at2759"/>
<dbReference type="InterPro" id="IPR006045">
    <property type="entry name" value="Cupin_1"/>
</dbReference>
<dbReference type="Pfam" id="PF00190">
    <property type="entry name" value="Cupin_1"/>
    <property type="match status" value="1"/>
</dbReference>
<evidence type="ECO:0000313" key="3">
    <source>
        <dbReference type="Proteomes" id="UP000236546"/>
    </source>
</evidence>
<dbReference type="PANTHER" id="PTHR36448">
    <property type="entry name" value="BLR7373 PROTEIN"/>
    <property type="match status" value="1"/>
</dbReference>
<dbReference type="InterPro" id="IPR014500">
    <property type="entry name" value="UCP019307_cupin"/>
</dbReference>
<protein>
    <recommendedName>
        <fullName evidence="1">Cupin type-1 domain-containing protein</fullName>
    </recommendedName>
</protein>
<dbReference type="InterPro" id="IPR011051">
    <property type="entry name" value="RmlC_Cupin_sf"/>
</dbReference>
<dbReference type="SUPFAM" id="SSF51182">
    <property type="entry name" value="RmlC-like cupins"/>
    <property type="match status" value="1"/>
</dbReference>
<dbReference type="Proteomes" id="UP000236546">
    <property type="component" value="Unassembled WGS sequence"/>
</dbReference>
<dbReference type="AlphaFoldDB" id="A0A2K0TH65"/>
<dbReference type="EMBL" id="MTYH01000027">
    <property type="protein sequence ID" value="PNP44868.1"/>
    <property type="molecule type" value="Genomic_DNA"/>
</dbReference>